<feature type="transmembrane region" description="Helical" evidence="6">
    <location>
        <begin position="63"/>
        <end position="87"/>
    </location>
</feature>
<evidence type="ECO:0000256" key="6">
    <source>
        <dbReference type="SAM" id="Phobius"/>
    </source>
</evidence>
<feature type="transmembrane region" description="Helical" evidence="6">
    <location>
        <begin position="99"/>
        <end position="123"/>
    </location>
</feature>
<dbReference type="EMBL" id="AM711867">
    <property type="protein sequence ID" value="CAN00124.1"/>
    <property type="molecule type" value="Genomic_DNA"/>
</dbReference>
<dbReference type="GO" id="GO:0006814">
    <property type="term" value="P:sodium ion transport"/>
    <property type="evidence" value="ECO:0007669"/>
    <property type="project" value="InterPro"/>
</dbReference>
<dbReference type="GO" id="GO:0005886">
    <property type="term" value="C:plasma membrane"/>
    <property type="evidence" value="ECO:0007669"/>
    <property type="project" value="UniProtKB-SubCell"/>
</dbReference>
<dbReference type="PANTHER" id="PTHR23528">
    <property type="match status" value="1"/>
</dbReference>
<dbReference type="AlphaFoldDB" id="A5CM39"/>
<evidence type="ECO:0000313" key="9">
    <source>
        <dbReference type="Proteomes" id="UP000001564"/>
    </source>
</evidence>
<dbReference type="Pfam" id="PF07690">
    <property type="entry name" value="MFS_1"/>
    <property type="match status" value="1"/>
</dbReference>
<feature type="transmembrane region" description="Helical" evidence="6">
    <location>
        <begin position="366"/>
        <end position="384"/>
    </location>
</feature>
<feature type="transmembrane region" description="Helical" evidence="6">
    <location>
        <begin position="272"/>
        <end position="292"/>
    </location>
</feature>
<evidence type="ECO:0000256" key="3">
    <source>
        <dbReference type="ARBA" id="ARBA00022989"/>
    </source>
</evidence>
<feature type="transmembrane region" description="Helical" evidence="6">
    <location>
        <begin position="194"/>
        <end position="216"/>
    </location>
</feature>
<evidence type="ECO:0000256" key="5">
    <source>
        <dbReference type="SAM" id="MobiDB-lite"/>
    </source>
</evidence>
<dbReference type="InterPro" id="IPR020846">
    <property type="entry name" value="MFS_dom"/>
</dbReference>
<dbReference type="OrthoDB" id="7584869at2"/>
<feature type="transmembrane region" description="Helical" evidence="6">
    <location>
        <begin position="405"/>
        <end position="425"/>
    </location>
</feature>
<accession>A5CM39</accession>
<evidence type="ECO:0000259" key="7">
    <source>
        <dbReference type="PROSITE" id="PS50850"/>
    </source>
</evidence>
<evidence type="ECO:0000256" key="4">
    <source>
        <dbReference type="ARBA" id="ARBA00023136"/>
    </source>
</evidence>
<feature type="transmembrane region" description="Helical" evidence="6">
    <location>
        <begin position="222"/>
        <end position="242"/>
    </location>
</feature>
<dbReference type="InterPro" id="IPR018043">
    <property type="entry name" value="Na/Gal_symport_CS"/>
</dbReference>
<dbReference type="CDD" id="cd06174">
    <property type="entry name" value="MFS"/>
    <property type="match status" value="1"/>
</dbReference>
<protein>
    <submittedName>
        <fullName evidence="8">Sugar permease (MFS superfamily)</fullName>
    </submittedName>
</protein>
<dbReference type="InterPro" id="IPR036259">
    <property type="entry name" value="MFS_trans_sf"/>
</dbReference>
<keyword evidence="4 6" id="KW-0472">Membrane</keyword>
<keyword evidence="3 6" id="KW-1133">Transmembrane helix</keyword>
<dbReference type="PROSITE" id="PS50850">
    <property type="entry name" value="MFS"/>
    <property type="match status" value="1"/>
</dbReference>
<reference evidence="8 9" key="1">
    <citation type="journal article" date="2008" name="J. Bacteriol.">
        <title>The genome sequence of the tomato-pathogenic actinomycete Clavibacter michiganensis subsp. michiganensis NCPPB382 reveals a large island involved in pathogenicity.</title>
        <authorList>
            <person name="Gartemann K.H."/>
            <person name="Abt B."/>
            <person name="Bekel T."/>
            <person name="Burger A."/>
            <person name="Engemann J."/>
            <person name="Flugel M."/>
            <person name="Gaigalat L."/>
            <person name="Goesmann A."/>
            <person name="Grafen I."/>
            <person name="Kalinowski J."/>
            <person name="Kaup O."/>
            <person name="Kirchner O."/>
            <person name="Krause L."/>
            <person name="Linke B."/>
            <person name="McHardy A."/>
            <person name="Meyer F."/>
            <person name="Pohle S."/>
            <person name="Ruckert C."/>
            <person name="Schneiker S."/>
            <person name="Zellermann E.M."/>
            <person name="Puhler A."/>
            <person name="Eichenlaub R."/>
            <person name="Kaiser O."/>
            <person name="Bartels D."/>
        </authorList>
    </citation>
    <scope>NUCLEOTIDE SEQUENCE [LARGE SCALE GENOMIC DNA]</scope>
    <source>
        <strain evidence="8 9">NCPPB 382</strain>
    </source>
</reference>
<organism evidence="8 9">
    <name type="scientific">Clavibacter michiganensis subsp. michiganensis (strain NCPPB 382)</name>
    <dbReference type="NCBI Taxonomy" id="443906"/>
    <lineage>
        <taxon>Bacteria</taxon>
        <taxon>Bacillati</taxon>
        <taxon>Actinomycetota</taxon>
        <taxon>Actinomycetes</taxon>
        <taxon>Micrococcales</taxon>
        <taxon>Microbacteriaceae</taxon>
        <taxon>Clavibacter</taxon>
    </lineage>
</organism>
<dbReference type="SUPFAM" id="SSF103473">
    <property type="entry name" value="MFS general substrate transporter"/>
    <property type="match status" value="1"/>
</dbReference>
<dbReference type="InterPro" id="IPR011701">
    <property type="entry name" value="MFS"/>
</dbReference>
<keyword evidence="2 6" id="KW-0812">Transmembrane</keyword>
<proteinExistence type="predicted"/>
<keyword evidence="9" id="KW-1185">Reference proteome</keyword>
<feature type="compositionally biased region" description="Basic and acidic residues" evidence="5">
    <location>
        <begin position="1"/>
        <end position="13"/>
    </location>
</feature>
<dbReference type="PANTHER" id="PTHR23528:SF1">
    <property type="entry name" value="MAJOR FACILITATOR SUPERFAMILY (MFS) PROFILE DOMAIN-CONTAINING PROTEIN"/>
    <property type="match status" value="1"/>
</dbReference>
<name>A5CM39_CLAM3</name>
<feature type="transmembrane region" description="Helical" evidence="6">
    <location>
        <begin position="431"/>
        <end position="453"/>
    </location>
</feature>
<feature type="transmembrane region" description="Helical" evidence="6">
    <location>
        <begin position="135"/>
        <end position="155"/>
    </location>
</feature>
<dbReference type="Gene3D" id="1.20.1250.20">
    <property type="entry name" value="MFS general substrate transporter like domains"/>
    <property type="match status" value="2"/>
</dbReference>
<feature type="transmembrane region" description="Helical" evidence="6">
    <location>
        <begin position="161"/>
        <end position="182"/>
    </location>
</feature>
<dbReference type="RefSeq" id="WP_011931323.1">
    <property type="nucleotide sequence ID" value="NC_009480.1"/>
</dbReference>
<comment type="subcellular location">
    <subcellularLocation>
        <location evidence="1">Cell membrane</location>
        <topology evidence="1">Multi-pass membrane protein</topology>
    </subcellularLocation>
</comment>
<evidence type="ECO:0000313" key="8">
    <source>
        <dbReference type="EMBL" id="CAN00124.1"/>
    </source>
</evidence>
<dbReference type="eggNOG" id="COG2211">
    <property type="taxonomic scope" value="Bacteria"/>
</dbReference>
<feature type="domain" description="Major facilitator superfamily (MFS) profile" evidence="7">
    <location>
        <begin position="60"/>
        <end position="459"/>
    </location>
</feature>
<feature type="transmembrane region" description="Helical" evidence="6">
    <location>
        <begin position="343"/>
        <end position="360"/>
    </location>
</feature>
<sequence>MSEDERGTRRADSPRNALVNISPLTDPNIEATQREAAGAFGGDPVVTGTSESNEPPRVGAGFVAVYSLTYFGFFLVLFVPSLFSLAYKVQLIEPEGKEAALGLIVGIGALFNLILGPIFGVLSDATRLRWGRRRPFLVFGLGVAALAACLIAIAPSVPLVLAGWIIAQVAASAISAALNPTLPERVPAEQRGKLGALSGVAASIAGVSATLVGSLLTGDLVLLFLLPVAVLAVGVVLWLFVVPDAPAPAGAQRPIGAALRSLLFDPRKHPDFAWVWIGKFCLQIGLAFFTTYQLYFLLDRLGFTAEEAGRQLAVVGGISLLATMLFTIAGGTLSDRLRRRKPFIYLASAMIAAGMITAAFSSDFVIYAVAGALLAAGTGAFNSVDLALASDVLPDKAESGKWMSIYHLSGALSTAVGPAIAPLVLSTGASGANYTLLFVSGGILALGSVITVIRVRGAR</sequence>
<dbReference type="PROSITE" id="PS00872">
    <property type="entry name" value="NA_GALACTOSIDE_SYMP"/>
    <property type="match status" value="1"/>
</dbReference>
<feature type="transmembrane region" description="Helical" evidence="6">
    <location>
        <begin position="312"/>
        <end position="331"/>
    </location>
</feature>
<dbReference type="GO" id="GO:0022857">
    <property type="term" value="F:transmembrane transporter activity"/>
    <property type="evidence" value="ECO:0007669"/>
    <property type="project" value="InterPro"/>
</dbReference>
<dbReference type="Proteomes" id="UP000001564">
    <property type="component" value="Chromosome"/>
</dbReference>
<evidence type="ECO:0000256" key="1">
    <source>
        <dbReference type="ARBA" id="ARBA00004651"/>
    </source>
</evidence>
<dbReference type="KEGG" id="cmi:CMM_0104"/>
<dbReference type="HOGENOM" id="CLU_040011_1_1_11"/>
<evidence type="ECO:0000256" key="2">
    <source>
        <dbReference type="ARBA" id="ARBA00022692"/>
    </source>
</evidence>
<gene>
    <name evidence="8" type="ordered locus">CMM_0104</name>
</gene>
<feature type="region of interest" description="Disordered" evidence="5">
    <location>
        <begin position="1"/>
        <end position="20"/>
    </location>
</feature>
<dbReference type="GeneID" id="92949129"/>